<dbReference type="Pfam" id="PF08751">
    <property type="entry name" value="TrwC"/>
    <property type="match status" value="2"/>
</dbReference>
<dbReference type="InterPro" id="IPR027417">
    <property type="entry name" value="P-loop_NTPase"/>
</dbReference>
<feature type="coiled-coil region" evidence="1">
    <location>
        <begin position="1294"/>
        <end position="1321"/>
    </location>
</feature>
<keyword evidence="1" id="KW-0175">Coiled coil</keyword>
<reference evidence="4" key="1">
    <citation type="submission" date="2024-06" db="EMBL/GenBank/DDBJ databases">
        <title>Kribbella sp. strain HUAS MG21 genome sequences.</title>
        <authorList>
            <person name="Mo P."/>
        </authorList>
    </citation>
    <scope>NUCLEOTIDE SEQUENCE</scope>
    <source>
        <strain evidence="4">HUAS MG21</strain>
    </source>
</reference>
<evidence type="ECO:0000256" key="2">
    <source>
        <dbReference type="SAM" id="MobiDB-lite"/>
    </source>
</evidence>
<dbReference type="EMBL" id="CP158165">
    <property type="protein sequence ID" value="XBV27690.1"/>
    <property type="molecule type" value="Genomic_DNA"/>
</dbReference>
<dbReference type="Gene3D" id="3.40.50.300">
    <property type="entry name" value="P-loop containing nucleotide triphosphate hydrolases"/>
    <property type="match status" value="2"/>
</dbReference>
<accession>A0AAU7TMK7</accession>
<dbReference type="RefSeq" id="WP_350280473.1">
    <property type="nucleotide sequence ID" value="NZ_CP158165.1"/>
</dbReference>
<sequence length="1570" mass="170213">MLSISSGHRADYLTGAVASGRENYYTGAVAAGEPPGRWFGKGAQALGLSGEVDSQDMTALYERFIDPRDDAFRDPARWNEAATLGHTGRAYKSEEQVYADALAREPGASPERRAELRALAGKAVRKNVAFHDATFSVQKSVTVLHTAFEAQEVRARTAAEQARGALDSALADAERTGAPLDKETVHRLRGAVHQAEREAVQWSKHRQAVEDAIWAGNQAALNYLQDKAGYTRVGHHGGAAGRWADSHDWVIASFFQHDSRDHDPQLHIHNAILNRVQGPEGQWRTLDSKALHRYKPAAGAVGERVMEQHLTRALGVRFAMRPDGKAREVVGIDQAVMDLFSSRRRAITKKTARMVAEFETKFGREPNSLELDRLQRTATLATRRSKSHDGETVAQRLERWDAQLRAEVRGGLSKVAHDVLALRQRQWLPGRINTAKVLETALAEVQAKQATWRSSDLTRAISDALPDNLGNMRPARIARLLDRLTERGLRLAQRVDSDRPGQSAGELAALPDELRRGDGSSAYVAPGAARYVTPDHVKAERQLAASGYARGAAATSLPYVQAFVERLAADGLQLGADQEAALRGVLTSGARVETLVGPAGTGKSRVVGALAKAWEDPALWGGQQRRMVGLAASQVATEVLADDGVTAKNITRWLASQQRLTDGSATAEDQVWALRDGDLVVVDESAMANTADLSQIHAHCQHAGAKLLLVGDHRQLAAVGAGGGMKLVTANALHHELSETRRFTAAWEGPASLRLRDGDESVLAEYHKQGRIIDGGHLESAQRSATDAWLADHLNGRHALLIVDTNVQAADLSAQLRARLVEYGQVDDARTGWLASSGNRVGAGDLIQTRRNAWHLNGYQGNKRAAFNRDEFKVIEVLDDGGLRVAPLMRGSRQPVPGETMVLPPSYVRDWVALGYAATVHSSQGLTVDTSHLVATQNTSIYALYVAMTRGRVANTVHVVTQSLAQEAEYGETRDAAKRSALSVLQGAFELDDPQLSALETAADDAAEADRLRTPAELLADGIALATAGRTARWLDELTDAGVLTVEQRSALAAEDGAGTLQTLLRRVELAGHDPRDVLVNAIGQRSLHDAHRISHLIQDRIKRGIERAGGSLDPIGDTYGERLPTVNDPRWSAYLANLAAEADSRATQLGEEIAAEQPQWAIEAFDRPPSDPSPERDRWIQKAGMVAAHREVMGHDAADDALGNAPKPGQVEQYASWRAAWRALDRPEADRAEAELSNGQLRVRVRAYDREKAWAPPYVAEELAGTRQAAERERRTAALRAAEADATDDDAARERLRTEAAQAEALAAALDARAAELQIADDARAVWWAHTAETRANAERAEAELEARGIDNSDDGPTAEEWLDSTDAADAAEAGPDDFVVVDEHDLTEVAEARERDFAVAQPGDEFVEAELVNDQLASSTEDEVSSEEIPDAEVVADDNQSEDTVATVAEMAADKRDSAREDLAPADIREVAAGEDPVAEADVPQVPSADETAEAVRRAQRALIEIQHRREAEERHAADDAEARAEELARWHADDTAADRSAASGVTATHYSVEDHGPVLELGGYDDE</sequence>
<evidence type="ECO:0000259" key="3">
    <source>
        <dbReference type="Pfam" id="PF08751"/>
    </source>
</evidence>
<feature type="compositionally biased region" description="Basic and acidic residues" evidence="2">
    <location>
        <begin position="1510"/>
        <end position="1540"/>
    </location>
</feature>
<gene>
    <name evidence="4" type="primary">mobF</name>
    <name evidence="4" type="ORF">ABN611_14970</name>
</gene>
<feature type="region of interest" description="Disordered" evidence="2">
    <location>
        <begin position="1474"/>
        <end position="1495"/>
    </location>
</feature>
<protein>
    <submittedName>
        <fullName evidence="4">MobF family relaxase</fullName>
    </submittedName>
</protein>
<proteinExistence type="predicted"/>
<dbReference type="Pfam" id="PF13604">
    <property type="entry name" value="AAA_30"/>
    <property type="match status" value="1"/>
</dbReference>
<dbReference type="InterPro" id="IPR014862">
    <property type="entry name" value="TrwC"/>
</dbReference>
<dbReference type="Gene3D" id="2.30.30.940">
    <property type="match status" value="1"/>
</dbReference>
<evidence type="ECO:0000256" key="1">
    <source>
        <dbReference type="SAM" id="Coils"/>
    </source>
</evidence>
<evidence type="ECO:0000313" key="4">
    <source>
        <dbReference type="EMBL" id="XBV27690.1"/>
    </source>
</evidence>
<feature type="region of interest" description="Disordered" evidence="2">
    <location>
        <begin position="1510"/>
        <end position="1570"/>
    </location>
</feature>
<dbReference type="NCBIfam" id="NF041492">
    <property type="entry name" value="MobF"/>
    <property type="match status" value="1"/>
</dbReference>
<dbReference type="SUPFAM" id="SSF52540">
    <property type="entry name" value="P-loop containing nucleoside triphosphate hydrolases"/>
    <property type="match status" value="2"/>
</dbReference>
<dbReference type="SUPFAM" id="SSF55464">
    <property type="entry name" value="Origin of replication-binding domain, RBD-like"/>
    <property type="match status" value="2"/>
</dbReference>
<feature type="domain" description="TrwC relaxase" evidence="3">
    <location>
        <begin position="8"/>
        <end position="176"/>
    </location>
</feature>
<name>A0AAU7TMK7_9ACTN</name>
<dbReference type="CDD" id="cd18809">
    <property type="entry name" value="SF1_C_RecD"/>
    <property type="match status" value="1"/>
</dbReference>
<organism evidence="4">
    <name type="scientific">Kribbella sp. HUAS MG21</name>
    <dbReference type="NCBI Taxonomy" id="3160966"/>
    <lineage>
        <taxon>Bacteria</taxon>
        <taxon>Bacillati</taxon>
        <taxon>Actinomycetota</taxon>
        <taxon>Actinomycetes</taxon>
        <taxon>Propionibacteriales</taxon>
        <taxon>Kribbellaceae</taxon>
        <taxon>Kribbella</taxon>
    </lineage>
</organism>
<feature type="domain" description="TrwC relaxase" evidence="3">
    <location>
        <begin position="203"/>
        <end position="405"/>
    </location>
</feature>